<dbReference type="Proteomes" id="UP000547973">
    <property type="component" value="Unassembled WGS sequence"/>
</dbReference>
<dbReference type="OrthoDB" id="637094at2"/>
<feature type="transmembrane region" description="Helical" evidence="1">
    <location>
        <begin position="387"/>
        <end position="408"/>
    </location>
</feature>
<feature type="transmembrane region" description="Helical" evidence="1">
    <location>
        <begin position="320"/>
        <end position="341"/>
    </location>
</feature>
<feature type="transmembrane region" description="Helical" evidence="1">
    <location>
        <begin position="429"/>
        <end position="450"/>
    </location>
</feature>
<accession>A0A7Y9Z9N4</accession>
<name>A0A7Y9Z9N4_9MICO</name>
<evidence type="ECO:0008006" key="4">
    <source>
        <dbReference type="Google" id="ProtNLM"/>
    </source>
</evidence>
<feature type="transmembrane region" description="Helical" evidence="1">
    <location>
        <begin position="287"/>
        <end position="314"/>
    </location>
</feature>
<feature type="transmembrane region" description="Helical" evidence="1">
    <location>
        <begin position="353"/>
        <end position="375"/>
    </location>
</feature>
<reference evidence="2 3" key="1">
    <citation type="submission" date="2020-07" db="EMBL/GenBank/DDBJ databases">
        <title>Sequencing the genomes of 1000 actinobacteria strains.</title>
        <authorList>
            <person name="Klenk H.-P."/>
        </authorList>
    </citation>
    <scope>NUCLEOTIDE SEQUENCE [LARGE SCALE GENOMIC DNA]</scope>
    <source>
        <strain evidence="2 3">DSM 19970</strain>
    </source>
</reference>
<keyword evidence="1" id="KW-0472">Membrane</keyword>
<organism evidence="2 3">
    <name type="scientific">Demequina lutea</name>
    <dbReference type="NCBI Taxonomy" id="431489"/>
    <lineage>
        <taxon>Bacteria</taxon>
        <taxon>Bacillati</taxon>
        <taxon>Actinomycetota</taxon>
        <taxon>Actinomycetes</taxon>
        <taxon>Micrococcales</taxon>
        <taxon>Demequinaceae</taxon>
        <taxon>Demequina</taxon>
    </lineage>
</organism>
<feature type="transmembrane region" description="Helical" evidence="1">
    <location>
        <begin position="153"/>
        <end position="174"/>
    </location>
</feature>
<evidence type="ECO:0000313" key="3">
    <source>
        <dbReference type="Proteomes" id="UP000547973"/>
    </source>
</evidence>
<protein>
    <recommendedName>
        <fullName evidence="4">DUF4153 domain-containing protein</fullName>
    </recommendedName>
</protein>
<feature type="transmembrane region" description="Helical" evidence="1">
    <location>
        <begin position="128"/>
        <end position="146"/>
    </location>
</feature>
<dbReference type="AlphaFoldDB" id="A0A7Y9Z9N4"/>
<sequence>MTDALDTQIDLWRAHMERRATVTTTDVDELEDHLRGHIESLTAAGLSDDEAFLVAMKRLGSQDDIAHEFARENSKRLWKQLVLGASEDEARGARASGWLPAVLFAVAGAALVRLPLFGDINGWAGESYARAAGVIGLAAVVAYLLWRNAPGRTLTAAVAGGMAALAALALMYPLRAGGDAFISTMLHVPVAAWLLVGLAYAGDRWRTTEGRMDFVRFTGEWVIYMTLLALGGGVLMGISALVASAAGVDPATVLTEWILPCGVGGAAVIATWLVEAKRSVIENMAPVLARVFTPLFTLTFGVLLVVVLASGNILNLDRNLLAVCNAILVLAAGLVLYSLTARSDDARTGWFDWLQVALVTGALALDLLALVNIVTRIGDGGWTFNRTVVLGANLILLANLAVSAWLLIRVTRDEGGAVLRLERWQTALLPVYGVWVLVVIVVLPPAFSLLKT</sequence>
<feature type="transmembrane region" description="Helical" evidence="1">
    <location>
        <begin position="221"/>
        <end position="245"/>
    </location>
</feature>
<proteinExistence type="predicted"/>
<gene>
    <name evidence="2" type="ORF">BKA03_000327</name>
</gene>
<feature type="transmembrane region" description="Helical" evidence="1">
    <location>
        <begin position="180"/>
        <end position="201"/>
    </location>
</feature>
<evidence type="ECO:0000256" key="1">
    <source>
        <dbReference type="SAM" id="Phobius"/>
    </source>
</evidence>
<dbReference type="NCBIfam" id="NF038403">
    <property type="entry name" value="perm_prefix_1"/>
    <property type="match status" value="1"/>
</dbReference>
<keyword evidence="3" id="KW-1185">Reference proteome</keyword>
<feature type="transmembrane region" description="Helical" evidence="1">
    <location>
        <begin position="257"/>
        <end position="275"/>
    </location>
</feature>
<dbReference type="RefSeq" id="WP_062074807.1">
    <property type="nucleotide sequence ID" value="NZ_BBRC01000004.1"/>
</dbReference>
<evidence type="ECO:0000313" key="2">
    <source>
        <dbReference type="EMBL" id="NYI40208.1"/>
    </source>
</evidence>
<comment type="caution">
    <text evidence="2">The sequence shown here is derived from an EMBL/GenBank/DDBJ whole genome shotgun (WGS) entry which is preliminary data.</text>
</comment>
<feature type="transmembrane region" description="Helical" evidence="1">
    <location>
        <begin position="98"/>
        <end position="116"/>
    </location>
</feature>
<dbReference type="InterPro" id="IPR047928">
    <property type="entry name" value="Perm_prefix_1"/>
</dbReference>
<keyword evidence="1" id="KW-1133">Transmembrane helix</keyword>
<keyword evidence="1" id="KW-0812">Transmembrane</keyword>
<dbReference type="EMBL" id="JACBZO010000001">
    <property type="protein sequence ID" value="NYI40208.1"/>
    <property type="molecule type" value="Genomic_DNA"/>
</dbReference>